<dbReference type="Proteomes" id="UP000037122">
    <property type="component" value="Unassembled WGS sequence"/>
</dbReference>
<evidence type="ECO:0000313" key="1">
    <source>
        <dbReference type="EMBL" id="KNE00523.1"/>
    </source>
</evidence>
<proteinExistence type="predicted"/>
<protein>
    <submittedName>
        <fullName evidence="1">Uncharacterized protein</fullName>
    </submittedName>
</protein>
<name>A0A0L0P2D2_CANAR</name>
<reference evidence="2" key="1">
    <citation type="journal article" date="2015" name="BMC Genomics">
        <title>Draft genome of a commonly misdiagnosed multidrug resistant pathogen Candida auris.</title>
        <authorList>
            <person name="Chatterjee S."/>
            <person name="Alampalli S.V."/>
            <person name="Nageshan R.K."/>
            <person name="Chettiar S.T."/>
            <person name="Joshi S."/>
            <person name="Tatu U.S."/>
        </authorList>
    </citation>
    <scope>NUCLEOTIDE SEQUENCE [LARGE SCALE GENOMIC DNA]</scope>
    <source>
        <strain evidence="2">6684</strain>
    </source>
</reference>
<organism evidence="1 2">
    <name type="scientific">Candidozyma auris</name>
    <name type="common">Yeast</name>
    <name type="synonym">Candida auris</name>
    <dbReference type="NCBI Taxonomy" id="498019"/>
    <lineage>
        <taxon>Eukaryota</taxon>
        <taxon>Fungi</taxon>
        <taxon>Dikarya</taxon>
        <taxon>Ascomycota</taxon>
        <taxon>Saccharomycotina</taxon>
        <taxon>Pichiomycetes</taxon>
        <taxon>Metschnikowiaceae</taxon>
        <taxon>Candidozyma</taxon>
    </lineage>
</organism>
<dbReference type="AlphaFoldDB" id="A0A0L0P2D2"/>
<dbReference type="EMBL" id="LGST01000018">
    <property type="protein sequence ID" value="KNE00523.1"/>
    <property type="molecule type" value="Genomic_DNA"/>
</dbReference>
<comment type="caution">
    <text evidence="1">The sequence shown here is derived from an EMBL/GenBank/DDBJ whole genome shotgun (WGS) entry which is preliminary data.</text>
</comment>
<accession>A0A0L0P2D2</accession>
<evidence type="ECO:0000313" key="2">
    <source>
        <dbReference type="Proteomes" id="UP000037122"/>
    </source>
</evidence>
<dbReference type="VEuPathDB" id="FungiDB:QG37_02555"/>
<gene>
    <name evidence="1" type="ORF">QG37_02555</name>
</gene>
<sequence>MTKKGKGKKYQNERKKLAFYFYITKSHASYYIDEMMVLRKHDFFAVDRVRFFCSHFLQ</sequence>